<organism evidence="1">
    <name type="scientific">Trichodesmium erythraeum (strain IMS101)</name>
    <dbReference type="NCBI Taxonomy" id="203124"/>
    <lineage>
        <taxon>Bacteria</taxon>
        <taxon>Bacillati</taxon>
        <taxon>Cyanobacteriota</taxon>
        <taxon>Cyanophyceae</taxon>
        <taxon>Oscillatoriophycideae</taxon>
        <taxon>Oscillatoriales</taxon>
        <taxon>Microcoleaceae</taxon>
        <taxon>Trichodesmium</taxon>
    </lineage>
</organism>
<dbReference type="KEGG" id="ter:Tery_0391"/>
<gene>
    <name evidence="1" type="ordered locus">Tery_0391</name>
</gene>
<dbReference type="RefSeq" id="WP_011610255.1">
    <property type="nucleotide sequence ID" value="NC_008312.1"/>
</dbReference>
<protein>
    <submittedName>
        <fullName evidence="1">Uncharacterized protein</fullName>
    </submittedName>
</protein>
<dbReference type="eggNOG" id="COG3639">
    <property type="taxonomic scope" value="Bacteria"/>
</dbReference>
<accession>Q119G5</accession>
<dbReference type="OrthoDB" id="8557224at2"/>
<dbReference type="STRING" id="203124.Tery_0391"/>
<dbReference type="AlphaFoldDB" id="Q119G5"/>
<sequence>MELATVGIYESLCSTRANLSQVVMFAVVPLILPEMVGYTLDIFAPNVRAASILGSEIDTGKRVNLIRTYTGTLYVA</sequence>
<reference evidence="1" key="1">
    <citation type="submission" date="2006-06" db="EMBL/GenBank/DDBJ databases">
        <title>Complete sequence of Trichodesmium erythraeum IMS101.</title>
        <authorList>
            <consortium name="US DOE Joint Genome Institute"/>
            <person name="Copeland A."/>
            <person name="Lucas S."/>
            <person name="Lapidus A."/>
            <person name="Barry K."/>
            <person name="Detter J.C."/>
            <person name="Glavina del Rio T."/>
            <person name="Hammon N."/>
            <person name="Israni S."/>
            <person name="Dalin E."/>
            <person name="Tice H."/>
            <person name="Pitluck S."/>
            <person name="Kiss H."/>
            <person name="Munk A.C."/>
            <person name="Brettin T."/>
            <person name="Bruce D."/>
            <person name="Han C."/>
            <person name="Tapia R."/>
            <person name="Gilna P."/>
            <person name="Schmutz J."/>
            <person name="Larimer F."/>
            <person name="Land M."/>
            <person name="Hauser L."/>
            <person name="Kyrpides N."/>
            <person name="Kim E."/>
            <person name="Richardson P."/>
        </authorList>
    </citation>
    <scope>NUCLEOTIDE SEQUENCE [LARGE SCALE GENOMIC DNA]</scope>
    <source>
        <strain evidence="1">IMS101</strain>
    </source>
</reference>
<proteinExistence type="predicted"/>
<dbReference type="EMBL" id="CP000393">
    <property type="protein sequence ID" value="ABG49859.1"/>
    <property type="molecule type" value="Genomic_DNA"/>
</dbReference>
<name>Q119G5_TRIEI</name>
<evidence type="ECO:0000313" key="1">
    <source>
        <dbReference type="EMBL" id="ABG49859.1"/>
    </source>
</evidence>
<dbReference type="HOGENOM" id="CLU_2653436_0_0_3"/>